<protein>
    <recommendedName>
        <fullName evidence="2">CHAT domain-containing protein</fullName>
    </recommendedName>
</protein>
<name>A0A1F5L771_PENAI</name>
<dbReference type="GeneID" id="34580736"/>
<sequence>MDFDLHFLEIDLLNNFEELIASIAVDDNEHRAVLGCYYAELVFEQFKLSDRIQDLEEAVEKAKWAELQAKNLEHSVYARILGVLGNILERRFQCMGQIEDLEEAIQVLRHAVEISSDNHLCLSYFLHSLGNKLGARYNHTEKIEDLEEVVQVSRQMVKATPNAHPSLPGGLSYLGHGLRLRYERIGMMDDLEEAVQVSRQAVNLTPDNHADLPSRLHTLGQALVMRCDSIGKMENLEEAIRMLRQALDMTAIDHPERVNRLNGLAIGLTKRHHRTGNMEDLKEAVQMSLETVVQMPNDHRNMTLLLASLGTHLSKLYRCIGLVEVLEMGIEVSRRAVEIATDDDCYLPLILRSLGNRLGDQYKHTQKIEDLEEAVKVSRQGLKATPNAHPNLPGGLSDLGNHLRTRYERIGMMDDFEEAIQVSRHAVNLMPNNHPDLASYLQNLSENLNRRYKDTGEIQDLEEAIRVSLQAVTVTAAPPLVRILGFVQAIELLQSQGNYGNAYTLSEEAIDLLPLVHNRSLSIQDQQYVVSFFFGMAADACSLALQVGQAPIKALELLERGRGVILSLLMDDRSDTSELRAVNPTLCEQYENLRLEIHRPFETAISSDTPKFMSERRQKAINDLEECLRAIRQLQGFSSFQKGPTAEQMKKASDKGNIIIVNVTVLRSDAIIISSSGIKSVHLPHLDTLQAQEWVNQDLTSVSQSNRGPKNKAYRQFLSWLWRGCVKTILTELNYPFQHAAENLSRVWWVGTGLASTFPFHAACDLSADPIESVSSYILSSYIPSVKALIHARERVLTTVPPSGKPQKMLIVTMAETPGAGNLSGVKAEASAVVGVLGSSVDVEILDQPDTKSVLRHIHQCDIAHFACHGVSDSNDPSKSGLLLQTATEKPSQDVLSVSKICENHLAQGQIAYLSACSTAENRAEHLMDEVLHVDVYGLPTTISVLTLRNRSIPNFAETVL</sequence>
<dbReference type="InterPro" id="IPR011990">
    <property type="entry name" value="TPR-like_helical_dom_sf"/>
</dbReference>
<dbReference type="OrthoDB" id="9991317at2759"/>
<dbReference type="SUPFAM" id="SSF48452">
    <property type="entry name" value="TPR-like"/>
    <property type="match status" value="1"/>
</dbReference>
<accession>A0A1F5L771</accession>
<gene>
    <name evidence="3" type="ORF">PENARI_c026G10257</name>
</gene>
<evidence type="ECO:0000313" key="4">
    <source>
        <dbReference type="Proteomes" id="UP000177622"/>
    </source>
</evidence>
<feature type="coiled-coil region" evidence="1">
    <location>
        <begin position="55"/>
        <end position="118"/>
    </location>
</feature>
<dbReference type="InterPro" id="IPR012344">
    <property type="entry name" value="Matrix_HIV/RSV_N"/>
</dbReference>
<dbReference type="PANTHER" id="PTHR19959:SF119">
    <property type="entry name" value="FUNGAL LIPASE-LIKE DOMAIN-CONTAINING PROTEIN"/>
    <property type="match status" value="1"/>
</dbReference>
<dbReference type="AlphaFoldDB" id="A0A1F5L771"/>
<dbReference type="Gene3D" id="1.25.40.10">
    <property type="entry name" value="Tetratricopeptide repeat domain"/>
    <property type="match status" value="2"/>
</dbReference>
<dbReference type="PANTHER" id="PTHR19959">
    <property type="entry name" value="KINESIN LIGHT CHAIN"/>
    <property type="match status" value="1"/>
</dbReference>
<evidence type="ECO:0000256" key="1">
    <source>
        <dbReference type="SAM" id="Coils"/>
    </source>
</evidence>
<proteinExistence type="predicted"/>
<dbReference type="RefSeq" id="XP_022484216.1">
    <property type="nucleotide sequence ID" value="XM_022636002.1"/>
</dbReference>
<evidence type="ECO:0000259" key="2">
    <source>
        <dbReference type="Pfam" id="PF12770"/>
    </source>
</evidence>
<dbReference type="Pfam" id="PF12770">
    <property type="entry name" value="CHAT"/>
    <property type="match status" value="1"/>
</dbReference>
<dbReference type="STRING" id="1835702.A0A1F5L771"/>
<keyword evidence="4" id="KW-1185">Reference proteome</keyword>
<dbReference type="InterPro" id="IPR024983">
    <property type="entry name" value="CHAT_dom"/>
</dbReference>
<dbReference type="Gene3D" id="1.10.150.90">
    <property type="entry name" value="Immunodeficiency lentiviruses, gag gene matrix protein p17"/>
    <property type="match status" value="1"/>
</dbReference>
<reference evidence="3 4" key="1">
    <citation type="journal article" date="2016" name="Sci. Rep.">
        <title>Penicillium arizonense, a new, genome sequenced fungal species, reveals a high chemical diversity in secreted metabolites.</title>
        <authorList>
            <person name="Grijseels S."/>
            <person name="Nielsen J.C."/>
            <person name="Randelovic M."/>
            <person name="Nielsen J."/>
            <person name="Nielsen K.F."/>
            <person name="Workman M."/>
            <person name="Frisvad J.C."/>
        </authorList>
    </citation>
    <scope>NUCLEOTIDE SEQUENCE [LARGE SCALE GENOMIC DNA]</scope>
    <source>
        <strain evidence="3 4">CBS 141311</strain>
    </source>
</reference>
<evidence type="ECO:0000313" key="3">
    <source>
        <dbReference type="EMBL" id="OGE48761.1"/>
    </source>
</evidence>
<dbReference type="Proteomes" id="UP000177622">
    <property type="component" value="Unassembled WGS sequence"/>
</dbReference>
<dbReference type="EMBL" id="LXJU01000026">
    <property type="protein sequence ID" value="OGE48761.1"/>
    <property type="molecule type" value="Genomic_DNA"/>
</dbReference>
<organism evidence="3 4">
    <name type="scientific">Penicillium arizonense</name>
    <dbReference type="NCBI Taxonomy" id="1835702"/>
    <lineage>
        <taxon>Eukaryota</taxon>
        <taxon>Fungi</taxon>
        <taxon>Dikarya</taxon>
        <taxon>Ascomycota</taxon>
        <taxon>Pezizomycotina</taxon>
        <taxon>Eurotiomycetes</taxon>
        <taxon>Eurotiomycetidae</taxon>
        <taxon>Eurotiales</taxon>
        <taxon>Aspergillaceae</taxon>
        <taxon>Penicillium</taxon>
    </lineage>
</organism>
<keyword evidence="1" id="KW-0175">Coiled coil</keyword>
<comment type="caution">
    <text evidence="3">The sequence shown here is derived from an EMBL/GenBank/DDBJ whole genome shotgun (WGS) entry which is preliminary data.</text>
</comment>
<feature type="domain" description="CHAT" evidence="2">
    <location>
        <begin position="717"/>
        <end position="925"/>
    </location>
</feature>